<proteinExistence type="predicted"/>
<comment type="caution">
    <text evidence="2">The sequence shown here is derived from an EMBL/GenBank/DDBJ whole genome shotgun (WGS) entry which is preliminary data.</text>
</comment>
<keyword evidence="3" id="KW-1185">Reference proteome</keyword>
<gene>
    <name evidence="2" type="ORF">SBRY_60034</name>
</gene>
<dbReference type="Proteomes" id="UP001153328">
    <property type="component" value="Unassembled WGS sequence"/>
</dbReference>
<organism evidence="2 3">
    <name type="scientific">Actinacidiphila bryophytorum</name>
    <dbReference type="NCBI Taxonomy" id="1436133"/>
    <lineage>
        <taxon>Bacteria</taxon>
        <taxon>Bacillati</taxon>
        <taxon>Actinomycetota</taxon>
        <taxon>Actinomycetes</taxon>
        <taxon>Kitasatosporales</taxon>
        <taxon>Streptomycetaceae</taxon>
        <taxon>Actinacidiphila</taxon>
    </lineage>
</organism>
<name>A0A9W4MEA9_9ACTN</name>
<feature type="compositionally biased region" description="Basic and acidic residues" evidence="1">
    <location>
        <begin position="1"/>
        <end position="11"/>
    </location>
</feature>
<evidence type="ECO:0000256" key="1">
    <source>
        <dbReference type="SAM" id="MobiDB-lite"/>
    </source>
</evidence>
<sequence length="69" mass="7174">MAGEGRAADGRPHRRGHQGLREAHQVAAAPPLGGSRGTARHDGPLRTIRWGPLCCRTPPPFAPPAHAGG</sequence>
<accession>A0A9W4MEA9</accession>
<reference evidence="2" key="1">
    <citation type="submission" date="2021-06" db="EMBL/GenBank/DDBJ databases">
        <authorList>
            <person name="Arsene-Ploetze F."/>
        </authorList>
    </citation>
    <scope>NUCLEOTIDE SEQUENCE</scope>
    <source>
        <strain evidence="2">SBRY1</strain>
    </source>
</reference>
<dbReference type="EMBL" id="CAJVAX010000020">
    <property type="protein sequence ID" value="CAG7653041.1"/>
    <property type="molecule type" value="Genomic_DNA"/>
</dbReference>
<protein>
    <submittedName>
        <fullName evidence="2">Uncharacterized protein</fullName>
    </submittedName>
</protein>
<dbReference type="AlphaFoldDB" id="A0A9W4MEA9"/>
<feature type="region of interest" description="Disordered" evidence="1">
    <location>
        <begin position="1"/>
        <end position="69"/>
    </location>
</feature>
<evidence type="ECO:0000313" key="2">
    <source>
        <dbReference type="EMBL" id="CAG7653041.1"/>
    </source>
</evidence>
<evidence type="ECO:0000313" key="3">
    <source>
        <dbReference type="Proteomes" id="UP001153328"/>
    </source>
</evidence>